<evidence type="ECO:0000259" key="2">
    <source>
        <dbReference type="Pfam" id="PF13690"/>
    </source>
</evidence>
<proteinExistence type="predicted"/>
<accession>A0A562RTN7</accession>
<dbReference type="PANTHER" id="PTHR39452:SF1">
    <property type="entry name" value="CHEY-P PHOSPHATASE CHEX"/>
    <property type="match status" value="1"/>
</dbReference>
<evidence type="ECO:0000313" key="4">
    <source>
        <dbReference type="Proteomes" id="UP000318307"/>
    </source>
</evidence>
<gene>
    <name evidence="3" type="ORF">LZ24_01574</name>
</gene>
<dbReference type="AlphaFoldDB" id="A0A562RTN7"/>
<feature type="domain" description="Chemotaxis phosphatase CheX-like" evidence="2">
    <location>
        <begin position="42"/>
        <end position="139"/>
    </location>
</feature>
<evidence type="ECO:0000256" key="1">
    <source>
        <dbReference type="ARBA" id="ARBA00022500"/>
    </source>
</evidence>
<dbReference type="PANTHER" id="PTHR39452">
    <property type="entry name" value="CHEY-P PHOSPHATASE CHEX"/>
    <property type="match status" value="1"/>
</dbReference>
<organism evidence="3 4">
    <name type="scientific">Desulfobotulus alkaliphilus</name>
    <dbReference type="NCBI Taxonomy" id="622671"/>
    <lineage>
        <taxon>Bacteria</taxon>
        <taxon>Pseudomonadati</taxon>
        <taxon>Thermodesulfobacteriota</taxon>
        <taxon>Desulfobacteria</taxon>
        <taxon>Desulfobacterales</taxon>
        <taxon>Desulfobacteraceae</taxon>
        <taxon>Desulfobotulus</taxon>
    </lineage>
</organism>
<dbReference type="EMBL" id="VLLC01000010">
    <property type="protein sequence ID" value="TWI72432.1"/>
    <property type="molecule type" value="Genomic_DNA"/>
</dbReference>
<comment type="caution">
    <text evidence="3">The sequence shown here is derived from an EMBL/GenBank/DDBJ whole genome shotgun (WGS) entry which is preliminary data.</text>
</comment>
<dbReference type="CDD" id="cd17906">
    <property type="entry name" value="CheX"/>
    <property type="match status" value="1"/>
</dbReference>
<dbReference type="SUPFAM" id="SSF103039">
    <property type="entry name" value="CheC-like"/>
    <property type="match status" value="1"/>
</dbReference>
<dbReference type="Gene3D" id="3.40.1550.10">
    <property type="entry name" value="CheC-like"/>
    <property type="match status" value="1"/>
</dbReference>
<dbReference type="InterPro" id="IPR028051">
    <property type="entry name" value="CheX-like_dom"/>
</dbReference>
<evidence type="ECO:0000313" key="3">
    <source>
        <dbReference type="EMBL" id="TWI72432.1"/>
    </source>
</evidence>
<dbReference type="OrthoDB" id="9790435at2"/>
<dbReference type="RefSeq" id="WP_144684239.1">
    <property type="nucleotide sequence ID" value="NZ_VLLC01000010.1"/>
</dbReference>
<dbReference type="InterPro" id="IPR038756">
    <property type="entry name" value="CheX-like"/>
</dbReference>
<dbReference type="GO" id="GO:0006935">
    <property type="term" value="P:chemotaxis"/>
    <property type="evidence" value="ECO:0007669"/>
    <property type="project" value="UniProtKB-KW"/>
</dbReference>
<reference evidence="3 4" key="1">
    <citation type="submission" date="2019-07" db="EMBL/GenBank/DDBJ databases">
        <title>Genome sequencing of 100 strains of the haloalkaliphilic chemolithoautotrophic sulfur-oxidizing bacterium Thioalkalivibrio.</title>
        <authorList>
            <person name="Muyzer G."/>
        </authorList>
    </citation>
    <scope>NUCLEOTIDE SEQUENCE [LARGE SCALE GENOMIC DNA]</scope>
    <source>
        <strain evidence="3 4">ASO4-4</strain>
    </source>
</reference>
<sequence>MDATLINPFINATINVLETMAFVKSKPGKPFLKKEDVARGDVTGVIGLTGAANGTIAVTFDEGSILKVVSNMFGEPMTELNNEVADAVGEITNMISGQARRELEGLGKVFEAAIPSVVSGKNHTITHYTDGPKIAIPFTTEGGQFTIEVCLER</sequence>
<keyword evidence="4" id="KW-1185">Reference proteome</keyword>
<name>A0A562RTN7_9BACT</name>
<dbReference type="InterPro" id="IPR028976">
    <property type="entry name" value="CheC-like_sf"/>
</dbReference>
<dbReference type="Pfam" id="PF13690">
    <property type="entry name" value="CheX"/>
    <property type="match status" value="1"/>
</dbReference>
<dbReference type="Proteomes" id="UP000318307">
    <property type="component" value="Unassembled WGS sequence"/>
</dbReference>
<keyword evidence="1" id="KW-0145">Chemotaxis</keyword>
<protein>
    <submittedName>
        <fullName evidence="3">Chemotaxis protein CheX</fullName>
    </submittedName>
</protein>